<dbReference type="EnsemblMetazoa" id="PPA08735.1">
    <property type="protein sequence ID" value="PPA08735.1"/>
    <property type="gene ID" value="WBGene00098289"/>
</dbReference>
<evidence type="ECO:0000256" key="1">
    <source>
        <dbReference type="ARBA" id="ARBA00022729"/>
    </source>
</evidence>
<proteinExistence type="predicted"/>
<evidence type="ECO:0000313" key="4">
    <source>
        <dbReference type="Proteomes" id="UP000005239"/>
    </source>
</evidence>
<keyword evidence="2" id="KW-0882">Thioester bond</keyword>
<reference evidence="4" key="1">
    <citation type="journal article" date="2008" name="Nat. Genet.">
        <title>The Pristionchus pacificus genome provides a unique perspective on nematode lifestyle and parasitism.</title>
        <authorList>
            <person name="Dieterich C."/>
            <person name="Clifton S.W."/>
            <person name="Schuster L.N."/>
            <person name="Chinwalla A."/>
            <person name="Delehaunty K."/>
            <person name="Dinkelacker I."/>
            <person name="Fulton L."/>
            <person name="Fulton R."/>
            <person name="Godfrey J."/>
            <person name="Minx P."/>
            <person name="Mitreva M."/>
            <person name="Roeseler W."/>
            <person name="Tian H."/>
            <person name="Witte H."/>
            <person name="Yang S.P."/>
            <person name="Wilson R.K."/>
            <person name="Sommer R.J."/>
        </authorList>
    </citation>
    <scope>NUCLEOTIDE SEQUENCE [LARGE SCALE GENOMIC DNA]</scope>
    <source>
        <strain evidence="4">PS312</strain>
    </source>
</reference>
<evidence type="ECO:0000313" key="3">
    <source>
        <dbReference type="EnsemblMetazoa" id="PPA08735.1"/>
    </source>
</evidence>
<name>A0A2A6C6V9_PRIPA</name>
<organism evidence="3 4">
    <name type="scientific">Pristionchus pacificus</name>
    <name type="common">Parasitic nematode worm</name>
    <dbReference type="NCBI Taxonomy" id="54126"/>
    <lineage>
        <taxon>Eukaryota</taxon>
        <taxon>Metazoa</taxon>
        <taxon>Ecdysozoa</taxon>
        <taxon>Nematoda</taxon>
        <taxon>Chromadorea</taxon>
        <taxon>Rhabditida</taxon>
        <taxon>Rhabditina</taxon>
        <taxon>Diplogasteromorpha</taxon>
        <taxon>Diplogasteroidea</taxon>
        <taxon>Neodiplogasteridae</taxon>
        <taxon>Pristionchus</taxon>
    </lineage>
</organism>
<dbReference type="SMART" id="SM01360">
    <property type="entry name" value="A2M"/>
    <property type="match status" value="1"/>
</dbReference>
<accession>A0A2A6C6V9</accession>
<sequence length="1781" mass="194509">MEYGRDIVIRLPDASIAEDDVRASLANFVTVLSLSAAAPPYAYASPKTARAVYARLLSPTHVDHLLNVLSGRLRVGGYLCAFARPSDDDSDEEEDETLVEDVFHDDVAFDDSPVASRKSSFQSTHGDDGSFHDAFLSPAKSPIVDVRDHSSSVFLTPPSSLSRSTLGEGDVGGASPVPRTFRLVGAPEPPSLLDTIPIGLHPEITVLDPSPDRPENRAPRRRVAELAEIYERGAAALEADDGAGAGAPPRLHLAAPGAYEEVAAGARGAFLPLPAPYHLLPNTPYFRNAPIAPPPLKPPVPPVPAQRVINRYLNSMKVMDNLDEMEIQSLMCFNFNRTIGSCPYTMPEKAPLQLSADGDDIIDEDWSFLKGEWSGLLNLSSCGGDRSDPTQVDKPITVIAMLRDKGAGTVGDATDTYDPTEPRFDLVPLRPAVGQRTGRINLLSVGSGGSTGAQLNVSATCLLSNGARENGVPRQLVRVGETITIIVPNAWMAENKKKCTVVAIQATRILKDGSESRRRTLLLPVISARNHLSLSWIDPIKGLYKAGEQINTRVDTGSTAPNYVVHCNGRYQAAAGTLSGSVAPLAITILPEMKGVCLIAVYTAQKQIEADVHMFVVEEACTHTVLPIGGATKPGAEIAVQLDSKGEGIALLSAIDDRLNWISDKARTWTDLLPSKFWSHQSPTDSTNATANLINYGEIDKEIMNQCKIAGKAYYYEYKSCPETIATSSPFSDTCLRHLYGPCKRAMNAEPPVSANCGRGKCTTVSDIRAGYAGDIAESESERQQPAVGSVFPMFTKTTPVTVNDVPYLKEKRPIEVRRKLPHVWIFEDYEIPARGRLRLNYRLPDTVGRWSVISSFWAKGDHDLCLAPEAFVDVHKQFFVQANVPASVYLNETVAVEIIVSGDYVEEETSLVICQAMDRSVCSDVGVNGEKGEAVFSRIELSPSTPIVTKTIAMRFLAVGSHNVTFTLRKEEHYPGRYHCDGGDVMDAVQHTVVVQKRAETEEHYRGLILTVDKPVIDSTVFDGFNAKKPVIDIIQVREYRESGRPGTLMTEITTPLKSTDQISTFSIEISKFLPLPQVDFEDAQDVGGRRKRSAQQLSSSSSAFLTDVLQQLALHIFKQEQLRAVSTTPIGALEALDNAISSAVSDMLRFTDCGGHSQEYCGFANEGKPASNNSYSVFLTSMSASLLCKASADPQLVLGPSSAKILKLDRELNDALQEHIPIVSSSLRTCSRKLRTIVRCTQLDGRTIAALATFSTPATKKRMRGQLSLDIQSGDIAPFWSARTPDSPDGGIQKSGRTKAGDVLINSLALIAFVDNQREVPMNFDLLADWIDEQRGVDELYGNVVDTFFASRAISTYRLRKGLTEAEENSIQVEIKCEGCPQMLVNVTDSAPLFYIPTNVRNLTILTTGRGKARAGVRILSAKKQRQRRGNVNAITYPVEITVDQVIYKNGQRQRTLTQVVCLKPTHPRVKYVEITHGIYTGYTTQPHHFELLNATNSSMVVPVVLQQPFISTYAVHFVLAGLVKGNLSCYQLGLMEPTMAHEPDQLAPVAISVRDASNGIIGETLVIHPDARNRRIKRSINLVMPDRQQVVVYDYVPRTRGATAGTSSPPFLKTLRRVRRSSLSDPIEAVCFPGGRCTCAERSCNVNCGACRVDESKYVKQDVCEYGAFAATVEVASVTNTQLDGADFILAELNVLHWSSRELGKPASLTVWLRPCAFLCGQKLADHQGSTFIFVGEAAAVVPDENGRLNYVLRDWDRFIKADEKCSAVLTAIVVNKC</sequence>
<dbReference type="PANTHER" id="PTHR11412:SF136">
    <property type="entry name" value="CD109 ANTIGEN"/>
    <property type="match status" value="1"/>
</dbReference>
<dbReference type="Pfam" id="PF00207">
    <property type="entry name" value="A2M"/>
    <property type="match status" value="1"/>
</dbReference>
<evidence type="ECO:0000256" key="2">
    <source>
        <dbReference type="ARBA" id="ARBA00022966"/>
    </source>
</evidence>
<dbReference type="Gene3D" id="2.20.130.20">
    <property type="match status" value="1"/>
</dbReference>
<dbReference type="PANTHER" id="PTHR11412">
    <property type="entry name" value="MACROGLOBULIN / COMPLEMENT"/>
    <property type="match status" value="1"/>
</dbReference>
<dbReference type="Proteomes" id="UP000005239">
    <property type="component" value="Unassembled WGS sequence"/>
</dbReference>
<dbReference type="InterPro" id="IPR001599">
    <property type="entry name" value="Macroglobln_a2"/>
</dbReference>
<dbReference type="GO" id="GO:0004866">
    <property type="term" value="F:endopeptidase inhibitor activity"/>
    <property type="evidence" value="ECO:0007669"/>
    <property type="project" value="InterPro"/>
</dbReference>
<protein>
    <submittedName>
        <fullName evidence="3">A2M domain-containing protein</fullName>
    </submittedName>
</protein>
<dbReference type="OrthoDB" id="9998011at2759"/>
<gene>
    <name evidence="3" type="primary">WBGene00098289</name>
</gene>
<reference evidence="3" key="2">
    <citation type="submission" date="2022-06" db="UniProtKB">
        <authorList>
            <consortium name="EnsemblMetazoa"/>
        </authorList>
    </citation>
    <scope>IDENTIFICATION</scope>
    <source>
        <strain evidence="3">PS312</strain>
    </source>
</reference>
<keyword evidence="4" id="KW-1185">Reference proteome</keyword>
<keyword evidence="1" id="KW-0732">Signal</keyword>
<dbReference type="InterPro" id="IPR050473">
    <property type="entry name" value="A2M/Complement_sys"/>
</dbReference>
<accession>A0A8R1UA77</accession>